<dbReference type="Pfam" id="PF13416">
    <property type="entry name" value="SBP_bac_8"/>
    <property type="match status" value="1"/>
</dbReference>
<evidence type="ECO:0000256" key="3">
    <source>
        <dbReference type="ARBA" id="ARBA00022729"/>
    </source>
</evidence>
<evidence type="ECO:0000256" key="1">
    <source>
        <dbReference type="ARBA" id="ARBA00008520"/>
    </source>
</evidence>
<feature type="chain" id="PRO_5046713910" evidence="4">
    <location>
        <begin position="24"/>
        <end position="417"/>
    </location>
</feature>
<evidence type="ECO:0000313" key="6">
    <source>
        <dbReference type="Proteomes" id="UP001596147"/>
    </source>
</evidence>
<dbReference type="Gene3D" id="3.40.190.10">
    <property type="entry name" value="Periplasmic binding protein-like II"/>
    <property type="match status" value="2"/>
</dbReference>
<reference evidence="6" key="1">
    <citation type="journal article" date="2019" name="Int. J. Syst. Evol. Microbiol.">
        <title>The Global Catalogue of Microorganisms (GCM) 10K type strain sequencing project: providing services to taxonomists for standard genome sequencing and annotation.</title>
        <authorList>
            <consortium name="The Broad Institute Genomics Platform"/>
            <consortium name="The Broad Institute Genome Sequencing Center for Infectious Disease"/>
            <person name="Wu L."/>
            <person name="Ma J."/>
        </authorList>
    </citation>
    <scope>NUCLEOTIDE SEQUENCE [LARGE SCALE GENOMIC DNA]</scope>
    <source>
        <strain evidence="6">CGMCC 1.12237</strain>
    </source>
</reference>
<proteinExistence type="inferred from homology"/>
<dbReference type="SUPFAM" id="SSF53850">
    <property type="entry name" value="Periplasmic binding protein-like II"/>
    <property type="match status" value="1"/>
</dbReference>
<dbReference type="PROSITE" id="PS51257">
    <property type="entry name" value="PROKAR_LIPOPROTEIN"/>
    <property type="match status" value="1"/>
</dbReference>
<comment type="similarity">
    <text evidence="1">Belongs to the bacterial solute-binding protein 1 family.</text>
</comment>
<dbReference type="Proteomes" id="UP001596147">
    <property type="component" value="Unassembled WGS sequence"/>
</dbReference>
<sequence length="417" mass="47415">MRMCLFILCLAIALLSGCNTSIINDSSDINRMPTPVELVIWHTYSEEETRIFENEIIPLFEEEFPNIIINAVGRPPNDQFNRSLISRAAANKTPDIVRMDSVQLPFYAEHNLIYPVSNMEDFSSVKERFLPRPLETAKYKEKYYGLPLNTNTKVAIYNKALLQQAGMEQPPASLSEVLEVARNNNYIILMAGFDTWSSLQYFYAFGGQLLDPTATKADGYFNSEASIEAMEQLLELYEANVLVPKHMSSINDAWEDVIDGKLLMIDEGPWYYSIRSEEKLSEIMHKTVSTPFPVTRGNAAVLGGENLVIMKGTKYLDESWQFLKWMTTSKPQELMYKTGLMPTNKDVKFNPLTLDSLYFQNFAIGLDLAFLRPSIAEWSKIDHIYASYMKEMYAGNIGIEAGLDAATLEIDNLLQQK</sequence>
<evidence type="ECO:0000256" key="4">
    <source>
        <dbReference type="SAM" id="SignalP"/>
    </source>
</evidence>
<feature type="signal peptide" evidence="4">
    <location>
        <begin position="1"/>
        <end position="23"/>
    </location>
</feature>
<dbReference type="PANTHER" id="PTHR30061:SF50">
    <property type="entry name" value="MALTOSE_MALTODEXTRIN-BINDING PERIPLASMIC PROTEIN"/>
    <property type="match status" value="1"/>
</dbReference>
<organism evidence="5 6">
    <name type="scientific">Lederbergia graminis</name>
    <dbReference type="NCBI Taxonomy" id="735518"/>
    <lineage>
        <taxon>Bacteria</taxon>
        <taxon>Bacillati</taxon>
        <taxon>Bacillota</taxon>
        <taxon>Bacilli</taxon>
        <taxon>Bacillales</taxon>
        <taxon>Bacillaceae</taxon>
        <taxon>Lederbergia</taxon>
    </lineage>
</organism>
<accession>A0ABW0LGL8</accession>
<keyword evidence="3 4" id="KW-0732">Signal</keyword>
<protein>
    <submittedName>
        <fullName evidence="5">Extracellular solute-binding protein</fullName>
    </submittedName>
</protein>
<dbReference type="PANTHER" id="PTHR30061">
    <property type="entry name" value="MALTOSE-BINDING PERIPLASMIC PROTEIN"/>
    <property type="match status" value="1"/>
</dbReference>
<evidence type="ECO:0000256" key="2">
    <source>
        <dbReference type="ARBA" id="ARBA00022448"/>
    </source>
</evidence>
<gene>
    <name evidence="5" type="ORF">ACFPM4_05070</name>
</gene>
<name>A0ABW0LGL8_9BACI</name>
<keyword evidence="6" id="KW-1185">Reference proteome</keyword>
<keyword evidence="2" id="KW-0813">Transport</keyword>
<comment type="caution">
    <text evidence="5">The sequence shown here is derived from an EMBL/GenBank/DDBJ whole genome shotgun (WGS) entry which is preliminary data.</text>
</comment>
<dbReference type="InterPro" id="IPR006059">
    <property type="entry name" value="SBP"/>
</dbReference>
<dbReference type="EMBL" id="JBHSMC010000003">
    <property type="protein sequence ID" value="MFC5464127.1"/>
    <property type="molecule type" value="Genomic_DNA"/>
</dbReference>
<evidence type="ECO:0000313" key="5">
    <source>
        <dbReference type="EMBL" id="MFC5464127.1"/>
    </source>
</evidence>